<feature type="transmembrane region" description="Helical" evidence="1">
    <location>
        <begin position="57"/>
        <end position="81"/>
    </location>
</feature>
<organism evidence="2 3">
    <name type="scientific">Microbacterium oleivorans</name>
    <dbReference type="NCBI Taxonomy" id="273677"/>
    <lineage>
        <taxon>Bacteria</taxon>
        <taxon>Bacillati</taxon>
        <taxon>Actinomycetota</taxon>
        <taxon>Actinomycetes</taxon>
        <taxon>Micrococcales</taxon>
        <taxon>Microbacteriaceae</taxon>
        <taxon>Microbacterium</taxon>
    </lineage>
</organism>
<dbReference type="Proteomes" id="UP000076998">
    <property type="component" value="Unassembled WGS sequence"/>
</dbReference>
<evidence type="ECO:0000313" key="3">
    <source>
        <dbReference type="Proteomes" id="UP000076998"/>
    </source>
</evidence>
<protein>
    <submittedName>
        <fullName evidence="2">Uncharacterized protein</fullName>
    </submittedName>
</protein>
<evidence type="ECO:0000313" key="2">
    <source>
        <dbReference type="EMBL" id="OAH48872.1"/>
    </source>
</evidence>
<dbReference type="RefSeq" id="WP_157532680.1">
    <property type="nucleotide sequence ID" value="NZ_LSTV01000005.1"/>
</dbReference>
<proteinExistence type="predicted"/>
<keyword evidence="1" id="KW-1133">Transmembrane helix</keyword>
<comment type="caution">
    <text evidence="2">The sequence shown here is derived from an EMBL/GenBank/DDBJ whole genome shotgun (WGS) entry which is preliminary data.</text>
</comment>
<keyword evidence="1" id="KW-0472">Membrane</keyword>
<dbReference type="AlphaFoldDB" id="A0A177K642"/>
<reference evidence="2 3" key="1">
    <citation type="submission" date="2016-02" db="EMBL/GenBank/DDBJ databases">
        <authorList>
            <person name="Wen L."/>
            <person name="He K."/>
            <person name="Yang H."/>
        </authorList>
    </citation>
    <scope>NUCLEOTIDE SEQUENCE [LARGE SCALE GENOMIC DNA]</scope>
    <source>
        <strain evidence="2 3">CD11_3</strain>
    </source>
</reference>
<keyword evidence="1" id="KW-0812">Transmembrane</keyword>
<gene>
    <name evidence="2" type="ORF">AYL44_12655</name>
</gene>
<dbReference type="OrthoDB" id="9971788at2"/>
<evidence type="ECO:0000256" key="1">
    <source>
        <dbReference type="SAM" id="Phobius"/>
    </source>
</evidence>
<sequence>MGIRRRRLVAWIVGAGVVALALFVALLGATVTATILVDQVPGADAGIASSPALDSAYATMAWTFPAFVAVVLIGVMVPLIAHRRRSRMQQIRRDTPL</sequence>
<dbReference type="EMBL" id="LSTV01000005">
    <property type="protein sequence ID" value="OAH48872.1"/>
    <property type="molecule type" value="Genomic_DNA"/>
</dbReference>
<accession>A0A177K642</accession>
<name>A0A177K642_9MICO</name>